<organism evidence="4 5">
    <name type="scientific">Caulobacter ginsengisoli</name>
    <dbReference type="NCBI Taxonomy" id="400775"/>
    <lineage>
        <taxon>Bacteria</taxon>
        <taxon>Pseudomonadati</taxon>
        <taxon>Pseudomonadota</taxon>
        <taxon>Alphaproteobacteria</taxon>
        <taxon>Caulobacterales</taxon>
        <taxon>Caulobacteraceae</taxon>
        <taxon>Caulobacter</taxon>
    </lineage>
</organism>
<proteinExistence type="predicted"/>
<dbReference type="PRINTS" id="PR00111">
    <property type="entry name" value="ABHYDROLASE"/>
</dbReference>
<keyword evidence="5" id="KW-1185">Reference proteome</keyword>
<feature type="signal peptide" evidence="2">
    <location>
        <begin position="1"/>
        <end position="25"/>
    </location>
</feature>
<dbReference type="Gene3D" id="3.40.50.1820">
    <property type="entry name" value="alpha/beta hydrolase"/>
    <property type="match status" value="1"/>
</dbReference>
<evidence type="ECO:0000256" key="2">
    <source>
        <dbReference type="SAM" id="SignalP"/>
    </source>
</evidence>
<sequence>MNRRVFLASAAAVSTLGACAPIIQAAGRPDTGFAGPRLDGDSFVSFDGARLGMTVWSAPEEPTAVVVALHGMNDYANAFHVAAPVWAGQGIATYAFDQRGYGRSPNRGVWAGQDLIKRDVMTFVGLVRARHPGATLTLMGESMGGADAIITMADPSAPAVDRIVLLAPAVWGWSNQPIPYKTALWITAHVAGPKVMQPPEALVRNIWPTDNHDELVAMGRDNLMIWGARNDTLYGMVDLMEQAWASTGRLKAPVLYCYGKHDPIIPARPSFQAAGRLKKTDRSAYYANGYHLLTRDKQGAKVIADVAAFIRDPRGPLPSGVPTIPGAPTLPNRQMASGL</sequence>
<dbReference type="InterPro" id="IPR022742">
    <property type="entry name" value="Hydrolase_4"/>
</dbReference>
<comment type="caution">
    <text evidence="4">The sequence shown here is derived from an EMBL/GenBank/DDBJ whole genome shotgun (WGS) entry which is preliminary data.</text>
</comment>
<protein>
    <submittedName>
        <fullName evidence="4">Alpha-beta hydrolase superfamily lysophospholipase</fullName>
    </submittedName>
</protein>
<keyword evidence="2" id="KW-0732">Signal</keyword>
<dbReference type="EMBL" id="JAUSVS010000002">
    <property type="protein sequence ID" value="MDQ0463660.1"/>
    <property type="molecule type" value="Genomic_DNA"/>
</dbReference>
<name>A0ABU0INS6_9CAUL</name>
<accession>A0ABU0INS6</accession>
<dbReference type="Pfam" id="PF12146">
    <property type="entry name" value="Hydrolase_4"/>
    <property type="match status" value="1"/>
</dbReference>
<gene>
    <name evidence="4" type="ORF">QO010_001431</name>
</gene>
<evidence type="ECO:0000259" key="3">
    <source>
        <dbReference type="Pfam" id="PF12146"/>
    </source>
</evidence>
<keyword evidence="4" id="KW-0378">Hydrolase</keyword>
<dbReference type="PROSITE" id="PS51257">
    <property type="entry name" value="PROKAR_LIPOPROTEIN"/>
    <property type="match status" value="1"/>
</dbReference>
<feature type="region of interest" description="Disordered" evidence="1">
    <location>
        <begin position="318"/>
        <end position="339"/>
    </location>
</feature>
<reference evidence="4 5" key="1">
    <citation type="submission" date="2023-07" db="EMBL/GenBank/DDBJ databases">
        <title>Genomic Encyclopedia of Type Strains, Phase IV (KMG-IV): sequencing the most valuable type-strain genomes for metagenomic binning, comparative biology and taxonomic classification.</title>
        <authorList>
            <person name="Goeker M."/>
        </authorList>
    </citation>
    <scope>NUCLEOTIDE SEQUENCE [LARGE SCALE GENOMIC DNA]</scope>
    <source>
        <strain evidence="4 5">DSM 18695</strain>
    </source>
</reference>
<dbReference type="InterPro" id="IPR029058">
    <property type="entry name" value="AB_hydrolase_fold"/>
</dbReference>
<dbReference type="Proteomes" id="UP001228905">
    <property type="component" value="Unassembled WGS sequence"/>
</dbReference>
<dbReference type="RefSeq" id="WP_307347765.1">
    <property type="nucleotide sequence ID" value="NZ_JAUSVS010000002.1"/>
</dbReference>
<feature type="chain" id="PRO_5045252202" evidence="2">
    <location>
        <begin position="26"/>
        <end position="339"/>
    </location>
</feature>
<dbReference type="InterPro" id="IPR051044">
    <property type="entry name" value="MAG_DAG_Lipase"/>
</dbReference>
<evidence type="ECO:0000256" key="1">
    <source>
        <dbReference type="SAM" id="MobiDB-lite"/>
    </source>
</evidence>
<evidence type="ECO:0000313" key="5">
    <source>
        <dbReference type="Proteomes" id="UP001228905"/>
    </source>
</evidence>
<dbReference type="InterPro" id="IPR000073">
    <property type="entry name" value="AB_hydrolase_1"/>
</dbReference>
<dbReference type="SUPFAM" id="SSF53474">
    <property type="entry name" value="alpha/beta-Hydrolases"/>
    <property type="match status" value="1"/>
</dbReference>
<dbReference type="GO" id="GO:0016787">
    <property type="term" value="F:hydrolase activity"/>
    <property type="evidence" value="ECO:0007669"/>
    <property type="project" value="UniProtKB-KW"/>
</dbReference>
<dbReference type="PANTHER" id="PTHR11614">
    <property type="entry name" value="PHOSPHOLIPASE-RELATED"/>
    <property type="match status" value="1"/>
</dbReference>
<feature type="domain" description="Serine aminopeptidase S33" evidence="3">
    <location>
        <begin position="61"/>
        <end position="298"/>
    </location>
</feature>
<evidence type="ECO:0000313" key="4">
    <source>
        <dbReference type="EMBL" id="MDQ0463660.1"/>
    </source>
</evidence>